<protein>
    <recommendedName>
        <fullName evidence="1">Glyoxalase-like domain-containing protein</fullName>
    </recommendedName>
</protein>
<organism evidence="2 3">
    <name type="scientific">Bacillus thermotolerans</name>
    <name type="common">Quasibacillus thermotolerans</name>
    <dbReference type="NCBI Taxonomy" id="1221996"/>
    <lineage>
        <taxon>Bacteria</taxon>
        <taxon>Bacillati</taxon>
        <taxon>Bacillota</taxon>
        <taxon>Bacilli</taxon>
        <taxon>Bacillales</taxon>
        <taxon>Bacillaceae</taxon>
        <taxon>Bacillus</taxon>
    </lineage>
</organism>
<evidence type="ECO:0000313" key="2">
    <source>
        <dbReference type="EMBL" id="KKB40678.1"/>
    </source>
</evidence>
<dbReference type="InterPro" id="IPR025870">
    <property type="entry name" value="Glyoxalase-like_dom"/>
</dbReference>
<sequence length="270" mass="30741">MNVAFDHVVHYVEAPEEAISLLEKKGIHAVEGGRHEKRGTYNFLSYFDLSYIELLSTYDKELVARTEHPPHSFLDTVVKEGFTEGFSRVALRTTNIEEAARKFRRQGLTVIGPEAFQRKRPGGSVIEWQLLYVGDQNEELELPFIIEWKESDEERRKELTERQAIRAHSSGAKLSRITFAVKDAEQTAQRWSSCLERPREEVFIDETLQAKCQAIDIDGIKLVFSSPIGEGTVFDVLRERGERPFLVTLAGREAGGTFEVCGGLYRMEEA</sequence>
<gene>
    <name evidence="2" type="ORF">QY95_01252</name>
</gene>
<reference evidence="2" key="1">
    <citation type="submission" date="2015-02" db="EMBL/GenBank/DDBJ databases">
        <title>Genome Assembly of Bacillaceae bacterium MTCC 8252.</title>
        <authorList>
            <person name="Verma A."/>
            <person name="Khatri I."/>
            <person name="Mual P."/>
            <person name="Subramanian S."/>
            <person name="Krishnamurthi S."/>
        </authorList>
    </citation>
    <scope>NUCLEOTIDE SEQUENCE [LARGE SCALE GENOMIC DNA]</scope>
    <source>
        <strain evidence="2">MTCC 8252</strain>
    </source>
</reference>
<dbReference type="InterPro" id="IPR029068">
    <property type="entry name" value="Glyas_Bleomycin-R_OHBP_Dase"/>
</dbReference>
<dbReference type="EMBL" id="JWIR02000027">
    <property type="protein sequence ID" value="KKB40678.1"/>
    <property type="molecule type" value="Genomic_DNA"/>
</dbReference>
<dbReference type="Proteomes" id="UP000031563">
    <property type="component" value="Unassembled WGS sequence"/>
</dbReference>
<dbReference type="AlphaFoldDB" id="A0A0F5I5E7"/>
<dbReference type="PANTHER" id="PTHR40265:SF1">
    <property type="entry name" value="GLYOXALASE-LIKE DOMAIN-CONTAINING PROTEIN"/>
    <property type="match status" value="1"/>
</dbReference>
<feature type="domain" description="Glyoxalase-like" evidence="1">
    <location>
        <begin position="5"/>
        <end position="193"/>
    </location>
</feature>
<dbReference type="SUPFAM" id="SSF54593">
    <property type="entry name" value="Glyoxalase/Bleomycin resistance protein/Dihydroxybiphenyl dioxygenase"/>
    <property type="match status" value="1"/>
</dbReference>
<dbReference type="PANTHER" id="PTHR40265">
    <property type="entry name" value="BLL2707 PROTEIN"/>
    <property type="match status" value="1"/>
</dbReference>
<dbReference type="OrthoDB" id="9111355at2"/>
<dbReference type="STRING" id="1221996.QY95_01252"/>
<dbReference type="RefSeq" id="WP_040047576.1">
    <property type="nucleotide sequence ID" value="NZ_JWIR02000027.1"/>
</dbReference>
<evidence type="ECO:0000313" key="3">
    <source>
        <dbReference type="Proteomes" id="UP000031563"/>
    </source>
</evidence>
<proteinExistence type="predicted"/>
<accession>A0A0F5I5E7</accession>
<dbReference type="Gene3D" id="3.10.180.10">
    <property type="entry name" value="2,3-Dihydroxybiphenyl 1,2-Dioxygenase, domain 1"/>
    <property type="match status" value="1"/>
</dbReference>
<comment type="caution">
    <text evidence="2">The sequence shown here is derived from an EMBL/GenBank/DDBJ whole genome shotgun (WGS) entry which is preliminary data.</text>
</comment>
<name>A0A0F5I5E7_BACTR</name>
<keyword evidence="3" id="KW-1185">Reference proteome</keyword>
<dbReference type="Pfam" id="PF13468">
    <property type="entry name" value="Glyoxalase_3"/>
    <property type="match status" value="1"/>
</dbReference>
<evidence type="ECO:0000259" key="1">
    <source>
        <dbReference type="Pfam" id="PF13468"/>
    </source>
</evidence>